<gene>
    <name evidence="1" type="ORF">UFOVP757_12</name>
</gene>
<reference evidence="1" key="1">
    <citation type="submission" date="2020-05" db="EMBL/GenBank/DDBJ databases">
        <authorList>
            <person name="Chiriac C."/>
            <person name="Salcher M."/>
            <person name="Ghai R."/>
            <person name="Kavagutti S V."/>
        </authorList>
    </citation>
    <scope>NUCLEOTIDE SEQUENCE</scope>
</reference>
<name>A0A6J7X8B3_9CAUD</name>
<organism evidence="1">
    <name type="scientific">uncultured Caudovirales phage</name>
    <dbReference type="NCBI Taxonomy" id="2100421"/>
    <lineage>
        <taxon>Viruses</taxon>
        <taxon>Duplodnaviria</taxon>
        <taxon>Heunggongvirae</taxon>
        <taxon>Uroviricota</taxon>
        <taxon>Caudoviricetes</taxon>
        <taxon>Peduoviridae</taxon>
        <taxon>Maltschvirus</taxon>
        <taxon>Maltschvirus maltsch</taxon>
    </lineage>
</organism>
<protein>
    <submittedName>
        <fullName evidence="1">Uncharacterized protein</fullName>
    </submittedName>
</protein>
<dbReference type="EMBL" id="LR798355">
    <property type="protein sequence ID" value="CAB5225903.1"/>
    <property type="molecule type" value="Genomic_DNA"/>
</dbReference>
<accession>A0A6J7X8B3</accession>
<proteinExistence type="predicted"/>
<evidence type="ECO:0000313" key="1">
    <source>
        <dbReference type="EMBL" id="CAB5225903.1"/>
    </source>
</evidence>
<sequence>MVLRQRPFRGLITNVSSVLAGTASATYLTPILGKALGQTDPNYLLGFSFLLGVLGLRGVELVADWIGVDGKPGLDKPVKLDIQDKE</sequence>